<sequence>MDESDVFIDNERENEHLQSVRELLNWFEERFESKEYERNGIPDIQTIKRDHSINRYRAGHRVSSLDSIQEILENEIMNEKQNELAQNEERDAVQNDIESEIHVKSGVEVDEVKENECTMDLETEITENELDKQGESEFNVDKLLSTDKVSVKEAQLEETQEVSDSVDKDSRAEITVDMHGEVEKEMFVEKCEDGNDFDGRDAGVEAKYTPSEKEAEADDDEAVVNGDADVSVGKVGSLEEEKKEEEPQRQKSEELSDFFAFWNQLTDFMESSLDGVISNSELIQVYARILLQILNSRNVLQSTSNTHRISKLIKASRFNSSLVYILFTTFLQNALESIAEFSVESMLHQENSKINSNQEFYFDSCAKIRKLMIILGVILSDNVNVLHEILIPGQFVNDFHRTLRSSSDKNMSVLFDLVMKSLMLRPCDWKGKAEEEIDEKSMDRWNASGIQQINHQEFKTPTIGSRSSTENIQFSPNISRDNTQTSSTTNIRQNSSTTGANSVEESSEFTQALMNKSSFGVCESALKVFIILLRSEKHECVQRKNVIVWKVLKEFEVVLNSVKVHRFLRTVAFAFGDLLMTVFAVERFTLPNCPNSWLDSNALPSQRILGMNSQFQKTNSSFYNVLSEHIDELNDIEQQESTEKNGNQKNEVIVDEKVLFEYECAVLSNGNNVGMDEEMMKRRKQLSLSSIWSVMSLLMREYSQSISKRSAHISFGSRAIDTQVVSVLMRCVRSCIYGSNESVLSLNEYQIPSKIVMILSEFLQKRTKDGQLIVRTLQSDHLHQQNYLNSNSIAAFKQHLSSSDVRNAEYQRVVYTMSFELIDSCVDALDSILLNNQTLAIRNSIAESFKSTSVILQSFQILQRYGTTKRSLFVHSHALSMILCVRLDKNIMKLLTYRVSELSVLLNELQMNSRIIPFCELSLELIRDLTFVSMGRESVLKLNLLQFLFDALIQHEDQLSISVRALRVIGNSVYQIEQNQVWIGKHGGLSLISHCMESYQRSRNVQYYGIRALRNCTHGCEYNLKLTHESRIIDGVLNAMEMYSTDYEIQEQSINLLLNLSILTHNCVKMIQLNGLITVNNAANVLKETDEERAYILYELLLQVKSQIESECYENNSRNINNDKKKNRYVDSSVASSIDDQFGLLHGPHSQNRSNFVERIRHVFSRKQSQDSSRSYTQKDSRNGYQSSGGRSKDSGKNKFIAMLSTSSSK</sequence>
<feature type="compositionally biased region" description="Polar residues" evidence="1">
    <location>
        <begin position="462"/>
        <end position="503"/>
    </location>
</feature>
<dbReference type="EMBL" id="HBFP01012990">
    <property type="protein sequence ID" value="CAD8824982.1"/>
    <property type="molecule type" value="Transcribed_RNA"/>
</dbReference>
<gene>
    <name evidence="2" type="ORF">TOLI1172_LOCUS9380</name>
    <name evidence="3" type="ORF">TOLI1172_LOCUS9381</name>
</gene>
<organism evidence="3">
    <name type="scientific">Timspurckia oligopyrenoides</name>
    <dbReference type="NCBI Taxonomy" id="708627"/>
    <lineage>
        <taxon>Eukaryota</taxon>
        <taxon>Rhodophyta</taxon>
        <taxon>Bangiophyceae</taxon>
        <taxon>Porphyridiales</taxon>
        <taxon>Porphyridiaceae</taxon>
        <taxon>Timspurckia</taxon>
    </lineage>
</organism>
<evidence type="ECO:0000313" key="2">
    <source>
        <dbReference type="EMBL" id="CAD8824981.1"/>
    </source>
</evidence>
<dbReference type="InterPro" id="IPR016024">
    <property type="entry name" value="ARM-type_fold"/>
</dbReference>
<evidence type="ECO:0000256" key="1">
    <source>
        <dbReference type="SAM" id="MobiDB-lite"/>
    </source>
</evidence>
<evidence type="ECO:0000313" key="3">
    <source>
        <dbReference type="EMBL" id="CAD8824982.1"/>
    </source>
</evidence>
<dbReference type="Gene3D" id="1.25.10.10">
    <property type="entry name" value="Leucine-rich Repeat Variant"/>
    <property type="match status" value="1"/>
</dbReference>
<accession>A0A6T6NZL1</accession>
<reference evidence="3" key="1">
    <citation type="submission" date="2021-01" db="EMBL/GenBank/DDBJ databases">
        <authorList>
            <person name="Corre E."/>
            <person name="Pelletier E."/>
            <person name="Niang G."/>
            <person name="Scheremetjew M."/>
            <person name="Finn R."/>
            <person name="Kale V."/>
            <person name="Holt S."/>
            <person name="Cochrane G."/>
            <person name="Meng A."/>
            <person name="Brown T."/>
            <person name="Cohen L."/>
        </authorList>
    </citation>
    <scope>NUCLEOTIDE SEQUENCE</scope>
    <source>
        <strain evidence="3">CCMP3278</strain>
    </source>
</reference>
<dbReference type="SUPFAM" id="SSF48371">
    <property type="entry name" value="ARM repeat"/>
    <property type="match status" value="1"/>
</dbReference>
<protein>
    <submittedName>
        <fullName evidence="3">Uncharacterized protein</fullName>
    </submittedName>
</protein>
<feature type="region of interest" description="Disordered" evidence="1">
    <location>
        <begin position="1164"/>
        <end position="1210"/>
    </location>
</feature>
<feature type="compositionally biased region" description="Polar residues" evidence="1">
    <location>
        <begin position="1166"/>
        <end position="1176"/>
    </location>
</feature>
<dbReference type="EMBL" id="HBFP01012989">
    <property type="protein sequence ID" value="CAD8824981.1"/>
    <property type="molecule type" value="Transcribed_RNA"/>
</dbReference>
<proteinExistence type="predicted"/>
<name>A0A6T6NZL1_9RHOD</name>
<dbReference type="AlphaFoldDB" id="A0A6T6NZL1"/>
<feature type="region of interest" description="Disordered" evidence="1">
    <location>
        <begin position="458"/>
        <end position="503"/>
    </location>
</feature>
<dbReference type="InterPro" id="IPR011989">
    <property type="entry name" value="ARM-like"/>
</dbReference>